<dbReference type="InterPro" id="IPR010923">
    <property type="entry name" value="T(6)A37_SUA5"/>
</dbReference>
<comment type="function">
    <text evidence="13">Required for the formation of a threonylcarbamoyl group on adenosine at position 37 (t(6)A37) in tRNAs that read codons beginning with adenine.</text>
</comment>
<sequence length="380" mass="39923">MNDYGEKKNLTKAWPTHPAQEPSETDIREAGAMLAAGETVAFPTETVYGLGADARRTSAVEQVFLAKGRPSDNPLIVHIAELSQLNGLVAQITETEQRLAELFWPGPFTMVLPAVKDAVSLRVTAGLDTVAVRMPDHELALRLIRAAGCPIAAPSANRSGRPSPTTARHVLEDLDGRIGGILDGGPTGVGLESTVVECIGPGRVRILRPGGVTPEQLSEAGFEVELEGVDSSVAAASRIAAKNSSTPIASALTVTEAPRSPGMKYAHYAPRGEMRLVAGSREAVRAHIQAAADHASAKGLRVGILAYDETASSYHADIVLACGSLARLETAAQSLYAALREFDERGAEVIWAEACPPHGIGLALLNRLSKAAGGKVDRVD</sequence>
<evidence type="ECO:0000313" key="17">
    <source>
        <dbReference type="EMBL" id="OXM14185.1"/>
    </source>
</evidence>
<keyword evidence="5 13" id="KW-0963">Cytoplasm</keyword>
<dbReference type="InterPro" id="IPR005145">
    <property type="entry name" value="Sua5_C"/>
</dbReference>
<dbReference type="InterPro" id="IPR050156">
    <property type="entry name" value="TC-AMP_synthase_SUA5"/>
</dbReference>
<keyword evidence="10 13" id="KW-0067">ATP-binding</keyword>
<feature type="binding site" evidence="14">
    <location>
        <position position="155"/>
    </location>
    <ligand>
        <name>ATP</name>
        <dbReference type="ChEBI" id="CHEBI:30616"/>
    </ligand>
</feature>
<dbReference type="GO" id="GO:0008033">
    <property type="term" value="P:tRNA processing"/>
    <property type="evidence" value="ECO:0007669"/>
    <property type="project" value="UniProtKB-KW"/>
</dbReference>
<comment type="similarity">
    <text evidence="2 13">Belongs to the SUA5 family.</text>
</comment>
<evidence type="ECO:0000256" key="6">
    <source>
        <dbReference type="ARBA" id="ARBA00022679"/>
    </source>
</evidence>
<dbReference type="Pfam" id="PF03481">
    <property type="entry name" value="Sua5_C"/>
    <property type="match status" value="1"/>
</dbReference>
<dbReference type="SUPFAM" id="SSF55821">
    <property type="entry name" value="YrdC/RibB"/>
    <property type="match status" value="1"/>
</dbReference>
<dbReference type="PROSITE" id="PS51163">
    <property type="entry name" value="YRDC"/>
    <property type="match status" value="1"/>
</dbReference>
<dbReference type="FunFam" id="3.90.870.10:FF:000009">
    <property type="entry name" value="Threonylcarbamoyl-AMP synthase, putative"/>
    <property type="match status" value="1"/>
</dbReference>
<evidence type="ECO:0000256" key="12">
    <source>
        <dbReference type="ARBA" id="ARBA00048366"/>
    </source>
</evidence>
<dbReference type="GO" id="GO:0003725">
    <property type="term" value="F:double-stranded RNA binding"/>
    <property type="evidence" value="ECO:0007669"/>
    <property type="project" value="UniProtKB-UniRule"/>
</dbReference>
<evidence type="ECO:0000256" key="14">
    <source>
        <dbReference type="PIRSR" id="PIRSR004930-1"/>
    </source>
</evidence>
<dbReference type="GO" id="GO:0005524">
    <property type="term" value="F:ATP binding"/>
    <property type="evidence" value="ECO:0007669"/>
    <property type="project" value="UniProtKB-UniRule"/>
</dbReference>
<keyword evidence="8 13" id="KW-0548">Nucleotidyltransferase</keyword>
<feature type="binding site" evidence="14">
    <location>
        <position position="69"/>
    </location>
    <ligand>
        <name>ATP</name>
        <dbReference type="ChEBI" id="CHEBI:30616"/>
    </ligand>
</feature>
<evidence type="ECO:0000256" key="2">
    <source>
        <dbReference type="ARBA" id="ARBA00007663"/>
    </source>
</evidence>
<gene>
    <name evidence="17" type="ORF">CGZ75_14550</name>
</gene>
<dbReference type="Gene3D" id="3.40.50.11030">
    <property type="entry name" value="Threonylcarbamoyl-AMP synthase, C-terminal domain"/>
    <property type="match status" value="1"/>
</dbReference>
<feature type="domain" description="YrdC-like" evidence="16">
    <location>
        <begin position="24"/>
        <end position="212"/>
    </location>
</feature>
<keyword evidence="18" id="KW-1185">Reference proteome</keyword>
<dbReference type="InterPro" id="IPR038385">
    <property type="entry name" value="Sua5/YwlC_C"/>
</dbReference>
<dbReference type="InterPro" id="IPR006070">
    <property type="entry name" value="Sua5-like_dom"/>
</dbReference>
<feature type="binding site" evidence="14">
    <location>
        <position position="208"/>
    </location>
    <ligand>
        <name>ATP</name>
        <dbReference type="ChEBI" id="CHEBI:30616"/>
    </ligand>
</feature>
<dbReference type="GO" id="GO:0000049">
    <property type="term" value="F:tRNA binding"/>
    <property type="evidence" value="ECO:0007669"/>
    <property type="project" value="TreeGrafter"/>
</dbReference>
<feature type="binding site" evidence="14">
    <location>
        <position position="153"/>
    </location>
    <ligand>
        <name>L-threonine</name>
        <dbReference type="ChEBI" id="CHEBI:57926"/>
    </ligand>
</feature>
<dbReference type="Gene3D" id="3.90.870.10">
    <property type="entry name" value="DHBP synthase"/>
    <property type="match status" value="1"/>
</dbReference>
<evidence type="ECO:0000256" key="4">
    <source>
        <dbReference type="ARBA" id="ARBA00015492"/>
    </source>
</evidence>
<feature type="binding site" evidence="14">
    <location>
        <position position="73"/>
    </location>
    <ligand>
        <name>ATP</name>
        <dbReference type="ChEBI" id="CHEBI:30616"/>
    </ligand>
</feature>
<keyword evidence="7 13" id="KW-0819">tRNA processing</keyword>
<dbReference type="PANTHER" id="PTHR17490:SF16">
    <property type="entry name" value="THREONYLCARBAMOYL-AMP SYNTHASE"/>
    <property type="match status" value="1"/>
</dbReference>
<feature type="binding site" evidence="14">
    <location>
        <position position="133"/>
    </location>
    <ligand>
        <name>L-threonine</name>
        <dbReference type="ChEBI" id="CHEBI:57926"/>
    </ligand>
</feature>
<comment type="caution">
    <text evidence="17">The sequence shown here is derived from an EMBL/GenBank/DDBJ whole genome shotgun (WGS) entry which is preliminary data.</text>
</comment>
<dbReference type="GO" id="GO:0006450">
    <property type="term" value="P:regulation of translational fidelity"/>
    <property type="evidence" value="ECO:0007669"/>
    <property type="project" value="TreeGrafter"/>
</dbReference>
<feature type="binding site" evidence="14">
    <location>
        <position position="78"/>
    </location>
    <ligand>
        <name>L-threonine</name>
        <dbReference type="ChEBI" id="CHEBI:57926"/>
    </ligand>
</feature>
<feature type="binding site" evidence="14">
    <location>
        <position position="129"/>
    </location>
    <ligand>
        <name>ATP</name>
        <dbReference type="ChEBI" id="CHEBI:30616"/>
    </ligand>
</feature>
<evidence type="ECO:0000256" key="9">
    <source>
        <dbReference type="ARBA" id="ARBA00022741"/>
    </source>
</evidence>
<feature type="binding site" evidence="14">
    <location>
        <position position="193"/>
    </location>
    <ligand>
        <name>L-threonine</name>
        <dbReference type="ChEBI" id="CHEBI:57926"/>
    </ligand>
</feature>
<name>A0A229NWQ8_9BACL</name>
<evidence type="ECO:0000256" key="8">
    <source>
        <dbReference type="ARBA" id="ARBA00022695"/>
    </source>
</evidence>
<reference evidence="17 18" key="1">
    <citation type="submission" date="2017-07" db="EMBL/GenBank/DDBJ databases">
        <title>Paenibacillus herberti R33 genome sequencing and assembly.</title>
        <authorList>
            <person name="Su W."/>
        </authorList>
    </citation>
    <scope>NUCLEOTIDE SEQUENCE [LARGE SCALE GENOMIC DNA]</scope>
    <source>
        <strain evidence="17 18">R33</strain>
    </source>
</reference>
<dbReference type="EC" id="2.7.7.87" evidence="3 13"/>
<dbReference type="Pfam" id="PF01300">
    <property type="entry name" value="Sua5_yciO_yrdC"/>
    <property type="match status" value="1"/>
</dbReference>
<dbReference type="NCBIfam" id="TIGR00057">
    <property type="entry name" value="L-threonylcarbamoyladenylate synthase"/>
    <property type="match status" value="1"/>
</dbReference>
<keyword evidence="9 13" id="KW-0547">Nucleotide-binding</keyword>
<dbReference type="GO" id="GO:0061710">
    <property type="term" value="F:L-threonylcarbamoyladenylate synthase"/>
    <property type="evidence" value="ECO:0007669"/>
    <property type="project" value="UniProtKB-EC"/>
</dbReference>
<proteinExistence type="inferred from homology"/>
<dbReference type="PANTHER" id="PTHR17490">
    <property type="entry name" value="SUA5"/>
    <property type="match status" value="1"/>
</dbReference>
<feature type="binding site" evidence="14">
    <location>
        <position position="268"/>
    </location>
    <ligand>
        <name>ATP</name>
        <dbReference type="ChEBI" id="CHEBI:30616"/>
    </ligand>
</feature>
<dbReference type="AlphaFoldDB" id="A0A229NWQ8"/>
<dbReference type="PIRSF" id="PIRSF004930">
    <property type="entry name" value="Tln_factor_SUA5"/>
    <property type="match status" value="1"/>
</dbReference>
<protein>
    <recommendedName>
        <fullName evidence="4 13">Threonylcarbamoyl-AMP synthase</fullName>
        <shortName evidence="13">TC-AMP synthase</shortName>
        <ecNumber evidence="3 13">2.7.7.87</ecNumber>
    </recommendedName>
    <alternativeName>
        <fullName evidence="11 13">L-threonylcarbamoyladenylate synthase</fullName>
    </alternativeName>
</protein>
<comment type="catalytic activity">
    <reaction evidence="12 13">
        <text>L-threonine + hydrogencarbonate + ATP = L-threonylcarbamoyladenylate + diphosphate + H2O</text>
        <dbReference type="Rhea" id="RHEA:36407"/>
        <dbReference type="ChEBI" id="CHEBI:15377"/>
        <dbReference type="ChEBI" id="CHEBI:17544"/>
        <dbReference type="ChEBI" id="CHEBI:30616"/>
        <dbReference type="ChEBI" id="CHEBI:33019"/>
        <dbReference type="ChEBI" id="CHEBI:57926"/>
        <dbReference type="ChEBI" id="CHEBI:73682"/>
        <dbReference type="EC" id="2.7.7.87"/>
    </reaction>
</comment>
<evidence type="ECO:0000256" key="13">
    <source>
        <dbReference type="PIRNR" id="PIRNR004930"/>
    </source>
</evidence>
<evidence type="ECO:0000256" key="1">
    <source>
        <dbReference type="ARBA" id="ARBA00004496"/>
    </source>
</evidence>
<dbReference type="GO" id="GO:0005737">
    <property type="term" value="C:cytoplasm"/>
    <property type="evidence" value="ECO:0007669"/>
    <property type="project" value="UniProtKB-SubCell"/>
</dbReference>
<comment type="subcellular location">
    <subcellularLocation>
        <location evidence="1 13">Cytoplasm</location>
    </subcellularLocation>
</comment>
<dbReference type="Proteomes" id="UP000215145">
    <property type="component" value="Unassembled WGS sequence"/>
</dbReference>
<evidence type="ECO:0000256" key="15">
    <source>
        <dbReference type="SAM" id="MobiDB-lite"/>
    </source>
</evidence>
<evidence type="ECO:0000313" key="18">
    <source>
        <dbReference type="Proteomes" id="UP000215145"/>
    </source>
</evidence>
<dbReference type="InterPro" id="IPR017945">
    <property type="entry name" value="DHBP_synth_RibB-like_a/b_dom"/>
</dbReference>
<dbReference type="RefSeq" id="WP_089525007.1">
    <property type="nucleotide sequence ID" value="NZ_NMUQ01000002.1"/>
</dbReference>
<evidence type="ECO:0000256" key="3">
    <source>
        <dbReference type="ARBA" id="ARBA00012584"/>
    </source>
</evidence>
<feature type="binding site" evidence="14">
    <location>
        <position position="46"/>
    </location>
    <ligand>
        <name>L-threonine</name>
        <dbReference type="ChEBI" id="CHEBI:57926"/>
    </ligand>
</feature>
<evidence type="ECO:0000256" key="10">
    <source>
        <dbReference type="ARBA" id="ARBA00022840"/>
    </source>
</evidence>
<accession>A0A229NWQ8</accession>
<evidence type="ECO:0000256" key="11">
    <source>
        <dbReference type="ARBA" id="ARBA00029774"/>
    </source>
</evidence>
<feature type="region of interest" description="Disordered" evidence="15">
    <location>
        <begin position="1"/>
        <end position="22"/>
    </location>
</feature>
<dbReference type="EMBL" id="NMUQ01000002">
    <property type="protein sequence ID" value="OXM14185.1"/>
    <property type="molecule type" value="Genomic_DNA"/>
</dbReference>
<dbReference type="OrthoDB" id="9814580at2"/>
<evidence type="ECO:0000256" key="5">
    <source>
        <dbReference type="ARBA" id="ARBA00022490"/>
    </source>
</evidence>
<organism evidence="17 18">
    <name type="scientific">Paenibacillus herberti</name>
    <dbReference type="NCBI Taxonomy" id="1619309"/>
    <lineage>
        <taxon>Bacteria</taxon>
        <taxon>Bacillati</taxon>
        <taxon>Bacillota</taxon>
        <taxon>Bacilli</taxon>
        <taxon>Bacillales</taxon>
        <taxon>Paenibacillaceae</taxon>
        <taxon>Paenibacillus</taxon>
    </lineage>
</organism>
<evidence type="ECO:0000259" key="16">
    <source>
        <dbReference type="PROSITE" id="PS51163"/>
    </source>
</evidence>
<evidence type="ECO:0000256" key="7">
    <source>
        <dbReference type="ARBA" id="ARBA00022694"/>
    </source>
</evidence>
<keyword evidence="6 13" id="KW-0808">Transferase</keyword>
<feature type="binding site" evidence="14">
    <location>
        <position position="163"/>
    </location>
    <ligand>
        <name>ATP</name>
        <dbReference type="ChEBI" id="CHEBI:30616"/>
    </ligand>
</feature>